<dbReference type="Gene3D" id="1.10.30.50">
    <property type="match status" value="1"/>
</dbReference>
<evidence type="ECO:0000313" key="4">
    <source>
        <dbReference type="Proteomes" id="UP001056035"/>
    </source>
</evidence>
<dbReference type="PANTHER" id="PTHR33877:SF2">
    <property type="entry name" value="OS07G0170200 PROTEIN"/>
    <property type="match status" value="1"/>
</dbReference>
<feature type="region of interest" description="Disordered" evidence="1">
    <location>
        <begin position="96"/>
        <end position="116"/>
    </location>
</feature>
<evidence type="ECO:0000313" key="3">
    <source>
        <dbReference type="EMBL" id="UTI66800.1"/>
    </source>
</evidence>
<dbReference type="SMART" id="SM00507">
    <property type="entry name" value="HNHc"/>
    <property type="match status" value="1"/>
</dbReference>
<keyword evidence="3" id="KW-0378">Hydrolase</keyword>
<dbReference type="GO" id="GO:0004519">
    <property type="term" value="F:endonuclease activity"/>
    <property type="evidence" value="ECO:0007669"/>
    <property type="project" value="UniProtKB-KW"/>
</dbReference>
<evidence type="ECO:0000259" key="2">
    <source>
        <dbReference type="SMART" id="SM00507"/>
    </source>
</evidence>
<organism evidence="3 4">
    <name type="scientific">Paraconexibacter antarcticus</name>
    <dbReference type="NCBI Taxonomy" id="2949664"/>
    <lineage>
        <taxon>Bacteria</taxon>
        <taxon>Bacillati</taxon>
        <taxon>Actinomycetota</taxon>
        <taxon>Thermoleophilia</taxon>
        <taxon>Solirubrobacterales</taxon>
        <taxon>Paraconexibacteraceae</taxon>
        <taxon>Paraconexibacter</taxon>
    </lineage>
</organism>
<keyword evidence="4" id="KW-1185">Reference proteome</keyword>
<dbReference type="InterPro" id="IPR003615">
    <property type="entry name" value="HNH_nuc"/>
</dbReference>
<dbReference type="EMBL" id="CP098502">
    <property type="protein sequence ID" value="UTI66800.1"/>
    <property type="molecule type" value="Genomic_DNA"/>
</dbReference>
<dbReference type="InterPro" id="IPR002711">
    <property type="entry name" value="HNH"/>
</dbReference>
<keyword evidence="3" id="KW-0255">Endonuclease</keyword>
<dbReference type="InterPro" id="IPR052892">
    <property type="entry name" value="NA-targeting_endonuclease"/>
</dbReference>
<sequence length="177" mass="19423">MLREVPGAEIVCHRRTALGRRWRLQVGTRTSAAEWRTPAVRALLAAAQAEPVLVVDDGAGRYWLFEERFYREASGLSADDVLALVREREARDRRRLERAHAAAAREGAPPPGRREPIPRAVRVAVFERDGGACVECGSRFELQFDHVIPVSLGGAGTAENLQVLCGDCNRRKGAAVG</sequence>
<dbReference type="CDD" id="cd00085">
    <property type="entry name" value="HNHc"/>
    <property type="match status" value="1"/>
</dbReference>
<feature type="domain" description="HNH nuclease" evidence="2">
    <location>
        <begin position="120"/>
        <end position="170"/>
    </location>
</feature>
<dbReference type="PANTHER" id="PTHR33877">
    <property type="entry name" value="SLL1193 PROTEIN"/>
    <property type="match status" value="1"/>
</dbReference>
<name>A0ABY5DXQ1_9ACTN</name>
<reference evidence="3 4" key="1">
    <citation type="submission" date="2022-06" db="EMBL/GenBank/DDBJ databases">
        <title>Paraconexibacter antarcticus.</title>
        <authorList>
            <person name="Kim C.S."/>
        </authorList>
    </citation>
    <scope>NUCLEOTIDE SEQUENCE [LARGE SCALE GENOMIC DNA]</scope>
    <source>
        <strain evidence="3 4">02-257</strain>
    </source>
</reference>
<gene>
    <name evidence="3" type="ORF">NBH00_11470</name>
</gene>
<keyword evidence="3" id="KW-0540">Nuclease</keyword>
<proteinExistence type="predicted"/>
<dbReference type="Pfam" id="PF01844">
    <property type="entry name" value="HNH"/>
    <property type="match status" value="1"/>
</dbReference>
<dbReference type="Proteomes" id="UP001056035">
    <property type="component" value="Chromosome"/>
</dbReference>
<accession>A0ABY5DXQ1</accession>
<evidence type="ECO:0000256" key="1">
    <source>
        <dbReference type="SAM" id="MobiDB-lite"/>
    </source>
</evidence>
<dbReference type="RefSeq" id="WP_254573455.1">
    <property type="nucleotide sequence ID" value="NZ_CP098502.1"/>
</dbReference>
<protein>
    <submittedName>
        <fullName evidence="3">HNH endonuclease</fullName>
    </submittedName>
</protein>